<dbReference type="OrthoDB" id="9800940at2"/>
<dbReference type="AlphaFoldDB" id="A0A2S8FJF1"/>
<name>A0A2S8FJF1_9BACT</name>
<dbReference type="Pfam" id="PF12706">
    <property type="entry name" value="Lactamase_B_2"/>
    <property type="match status" value="1"/>
</dbReference>
<dbReference type="RefSeq" id="WP_105331067.1">
    <property type="nucleotide sequence ID" value="NZ_PUHY01000012.1"/>
</dbReference>
<dbReference type="Proteomes" id="UP000238322">
    <property type="component" value="Unassembled WGS sequence"/>
</dbReference>
<dbReference type="Gene3D" id="3.60.15.10">
    <property type="entry name" value="Ribonuclease Z/Hydroxyacylglutathione hydrolase-like"/>
    <property type="match status" value="1"/>
</dbReference>
<dbReference type="SMART" id="SM00849">
    <property type="entry name" value="Lactamase_B"/>
    <property type="match status" value="1"/>
</dbReference>
<evidence type="ECO:0000259" key="1">
    <source>
        <dbReference type="SMART" id="SM00849"/>
    </source>
</evidence>
<comment type="caution">
    <text evidence="2">The sequence shown here is derived from an EMBL/GenBank/DDBJ whole genome shotgun (WGS) entry which is preliminary data.</text>
</comment>
<dbReference type="InterPro" id="IPR036866">
    <property type="entry name" value="RibonucZ/Hydroxyglut_hydro"/>
</dbReference>
<evidence type="ECO:0000313" key="3">
    <source>
        <dbReference type="Proteomes" id="UP000238322"/>
    </source>
</evidence>
<feature type="domain" description="Metallo-beta-lactamase" evidence="1">
    <location>
        <begin position="18"/>
        <end position="222"/>
    </location>
</feature>
<proteinExistence type="predicted"/>
<sequence>MKIRLLMPAADPASPLQFTVSMLIDDHIAIDTGGLSYLGSIDAQKQVEHLFLTHSHLDHVGGLPLFLDNIFQPGLDCPDIYAGEATWQAIETDLLNDRIWPDLNRLTGDELAFYHKHILDAHRPVQVGEYQITPIPLEHVVPTLGYVIQTAQSSVLMAWDTAPFVEFESIVTSIPNLKAIFLDASFPDELQWLAERSMHNTPGRFKRMVEKVPDDVRLIATHLKPAYYDQLVEQLNGLELPNLEIACRETIYEF</sequence>
<reference evidence="2 3" key="1">
    <citation type="submission" date="2018-02" db="EMBL/GenBank/DDBJ databases">
        <title>Comparative genomes isolates from brazilian mangrove.</title>
        <authorList>
            <person name="Araujo J.E."/>
            <person name="Taketani R.G."/>
            <person name="Silva M.C.P."/>
            <person name="Loureco M.V."/>
            <person name="Andreote F.D."/>
        </authorList>
    </citation>
    <scope>NUCLEOTIDE SEQUENCE [LARGE SCALE GENOMIC DNA]</scope>
    <source>
        <strain evidence="2 3">Hex-1 MGV</strain>
    </source>
</reference>
<evidence type="ECO:0000313" key="2">
    <source>
        <dbReference type="EMBL" id="PQO32054.1"/>
    </source>
</evidence>
<organism evidence="2 3">
    <name type="scientific">Blastopirellula marina</name>
    <dbReference type="NCBI Taxonomy" id="124"/>
    <lineage>
        <taxon>Bacteria</taxon>
        <taxon>Pseudomonadati</taxon>
        <taxon>Planctomycetota</taxon>
        <taxon>Planctomycetia</taxon>
        <taxon>Pirellulales</taxon>
        <taxon>Pirellulaceae</taxon>
        <taxon>Blastopirellula</taxon>
    </lineage>
</organism>
<accession>A0A2S8FJF1</accession>
<dbReference type="EMBL" id="PUHY01000012">
    <property type="protein sequence ID" value="PQO32054.1"/>
    <property type="molecule type" value="Genomic_DNA"/>
</dbReference>
<dbReference type="InterPro" id="IPR001279">
    <property type="entry name" value="Metallo-B-lactamas"/>
</dbReference>
<dbReference type="SUPFAM" id="SSF56281">
    <property type="entry name" value="Metallo-hydrolase/oxidoreductase"/>
    <property type="match status" value="1"/>
</dbReference>
<gene>
    <name evidence="2" type="ORF">C5Y83_17570</name>
</gene>
<protein>
    <recommendedName>
        <fullName evidence="1">Metallo-beta-lactamase domain-containing protein</fullName>
    </recommendedName>
</protein>